<organism evidence="3">
    <name type="scientific">Tanacetum cinerariifolium</name>
    <name type="common">Dalmatian daisy</name>
    <name type="synonym">Chrysanthemum cinerariifolium</name>
    <dbReference type="NCBI Taxonomy" id="118510"/>
    <lineage>
        <taxon>Eukaryota</taxon>
        <taxon>Viridiplantae</taxon>
        <taxon>Streptophyta</taxon>
        <taxon>Embryophyta</taxon>
        <taxon>Tracheophyta</taxon>
        <taxon>Spermatophyta</taxon>
        <taxon>Magnoliopsida</taxon>
        <taxon>eudicotyledons</taxon>
        <taxon>Gunneridae</taxon>
        <taxon>Pentapetalae</taxon>
        <taxon>asterids</taxon>
        <taxon>campanulids</taxon>
        <taxon>Asterales</taxon>
        <taxon>Asteraceae</taxon>
        <taxon>Asteroideae</taxon>
        <taxon>Anthemideae</taxon>
        <taxon>Anthemidinae</taxon>
        <taxon>Tanacetum</taxon>
    </lineage>
</organism>
<feature type="compositionally biased region" description="Low complexity" evidence="2">
    <location>
        <begin position="47"/>
        <end position="60"/>
    </location>
</feature>
<feature type="compositionally biased region" description="Polar residues" evidence="2">
    <location>
        <begin position="298"/>
        <end position="313"/>
    </location>
</feature>
<dbReference type="EMBL" id="BKCJ010001441">
    <property type="protein sequence ID" value="GEU41468.1"/>
    <property type="molecule type" value="Genomic_DNA"/>
</dbReference>
<name>A0A6L2JWL2_TANCI</name>
<protein>
    <submittedName>
        <fullName evidence="3">Uncharacterized protein</fullName>
    </submittedName>
</protein>
<accession>A0A6L2JWL2</accession>
<comment type="caution">
    <text evidence="3">The sequence shown here is derived from an EMBL/GenBank/DDBJ whole genome shotgun (WGS) entry which is preliminary data.</text>
</comment>
<dbReference type="AlphaFoldDB" id="A0A6L2JWL2"/>
<sequence>MKFLRGLPPSSSSSTLSNVAFVSTARSSQGNLSYQETRNGGHTTTISVSPGSSSSNGSSKSKCSVVDDVIYSFFANHEIDQHLVYEDLDQMNKEYFKEYDLGIRWQCSLSSIAWDKQTEEGNTEPRSLENFGMVAGLEIASDADLEGEVVSADNATPAGVSVFASDVAATVVSPHSETEFALMGLSIEVSILVTCPLCCDSKYKLIKKDYQGQREQLNDCVVDLKAHKRAVKSLEKQIICHQTNQLAYEEKIRVLSYKLKEKSNILEYRQKLIDQATQEKQDLMTKLDNELANQAKWNNSGKLVRSHNSSNEDLTAGREYSSSKNRIPADMKTWQQE</sequence>
<keyword evidence="1" id="KW-0175">Coiled coil</keyword>
<evidence type="ECO:0000313" key="3">
    <source>
        <dbReference type="EMBL" id="GEU41468.1"/>
    </source>
</evidence>
<feature type="coiled-coil region" evidence="1">
    <location>
        <begin position="217"/>
        <end position="244"/>
    </location>
</feature>
<gene>
    <name evidence="3" type="ORF">Tci_013446</name>
</gene>
<feature type="region of interest" description="Disordered" evidence="2">
    <location>
        <begin position="30"/>
        <end position="60"/>
    </location>
</feature>
<feature type="region of interest" description="Disordered" evidence="2">
    <location>
        <begin position="298"/>
        <end position="337"/>
    </location>
</feature>
<reference evidence="3" key="1">
    <citation type="journal article" date="2019" name="Sci. Rep.">
        <title>Draft genome of Tanacetum cinerariifolium, the natural source of mosquito coil.</title>
        <authorList>
            <person name="Yamashiro T."/>
            <person name="Shiraishi A."/>
            <person name="Satake H."/>
            <person name="Nakayama K."/>
        </authorList>
    </citation>
    <scope>NUCLEOTIDE SEQUENCE</scope>
</reference>
<evidence type="ECO:0000256" key="2">
    <source>
        <dbReference type="SAM" id="MobiDB-lite"/>
    </source>
</evidence>
<proteinExistence type="predicted"/>
<feature type="compositionally biased region" description="Polar residues" evidence="2">
    <location>
        <begin position="30"/>
        <end position="46"/>
    </location>
</feature>
<evidence type="ECO:0000256" key="1">
    <source>
        <dbReference type="SAM" id="Coils"/>
    </source>
</evidence>